<dbReference type="Proteomes" id="UP000231553">
    <property type="component" value="Unassembled WGS sequence"/>
</dbReference>
<dbReference type="EMBL" id="PGTB01000020">
    <property type="protein sequence ID" value="PJE37192.1"/>
    <property type="molecule type" value="Genomic_DNA"/>
</dbReference>
<organism evidence="2 3">
    <name type="scientific">Pseudooceanicola lipolyticus</name>
    <dbReference type="NCBI Taxonomy" id="2029104"/>
    <lineage>
        <taxon>Bacteria</taxon>
        <taxon>Pseudomonadati</taxon>
        <taxon>Pseudomonadota</taxon>
        <taxon>Alphaproteobacteria</taxon>
        <taxon>Rhodobacterales</taxon>
        <taxon>Paracoccaceae</taxon>
        <taxon>Pseudooceanicola</taxon>
    </lineage>
</organism>
<name>A0A2M8J336_9RHOB</name>
<reference evidence="2 3" key="1">
    <citation type="journal article" date="2018" name="Int. J. Syst. Evol. Microbiol.">
        <title>Pseudooceanicola lipolyticus sp. nov., a marine alphaproteobacterium, reclassification of Oceanicola flagellatus as Pseudooceanicola flagellatus comb. nov. and emended description of the genus Pseudooceanicola.</title>
        <authorList>
            <person name="Huang M.-M."/>
            <person name="Guo L.-L."/>
            <person name="Wu Y.-H."/>
            <person name="Lai Q.-L."/>
            <person name="Shao Z.-Z."/>
            <person name="Wang C.-S."/>
            <person name="Wu M."/>
            <person name="Xu X.-W."/>
        </authorList>
    </citation>
    <scope>NUCLEOTIDE SEQUENCE [LARGE SCALE GENOMIC DNA]</scope>
    <source>
        <strain evidence="2 3">157</strain>
    </source>
</reference>
<dbReference type="AlphaFoldDB" id="A0A2M8J336"/>
<comment type="caution">
    <text evidence="2">The sequence shown here is derived from an EMBL/GenBank/DDBJ whole genome shotgun (WGS) entry which is preliminary data.</text>
</comment>
<dbReference type="OrthoDB" id="5298787at2"/>
<accession>A0A2M8J336</accession>
<proteinExistence type="predicted"/>
<dbReference type="SUPFAM" id="SSF53335">
    <property type="entry name" value="S-adenosyl-L-methionine-dependent methyltransferases"/>
    <property type="match status" value="1"/>
</dbReference>
<dbReference type="InterPro" id="IPR029063">
    <property type="entry name" value="SAM-dependent_MTases_sf"/>
</dbReference>
<dbReference type="RefSeq" id="WP_100162056.1">
    <property type="nucleotide sequence ID" value="NZ_PGTB01000020.1"/>
</dbReference>
<evidence type="ECO:0000313" key="3">
    <source>
        <dbReference type="Proteomes" id="UP000231553"/>
    </source>
</evidence>
<sequence length="322" mass="35704">MQDATRTIQRAAHQLDEAAQALEQAIADLGTLQDKHDGITKRIIELVKTRDKGWDATARSALAALGGKHALQQRALDRARNTLSAARAAYDCERVAFDTLSSRYADSLAQQKTARLDAHRREGALCRVIHQMVNDLWPGRDPEGACASDFAVPETSFGYIALDIPRFLTFLMRLDAMLRLDPDYTDDSGGYRPVSYLEVGCGQGRNLIIARNAQLITWSSLSGFDLNTVMIKGGQDQLGLGEALFTADALTFDYGGYDVIFSYRPLSDPVLQTQLEERMVRTMTRGSYFLAPYAYDLTLYPALEPMGDGTEIWKKTGEHQAP</sequence>
<keyword evidence="3" id="KW-1185">Reference proteome</keyword>
<evidence type="ECO:0000256" key="1">
    <source>
        <dbReference type="SAM" id="Coils"/>
    </source>
</evidence>
<evidence type="ECO:0000313" key="2">
    <source>
        <dbReference type="EMBL" id="PJE37192.1"/>
    </source>
</evidence>
<feature type="coiled-coil region" evidence="1">
    <location>
        <begin position="1"/>
        <end position="35"/>
    </location>
</feature>
<protein>
    <recommendedName>
        <fullName evidence="4">Methyltransferase domain-containing protein</fullName>
    </recommendedName>
</protein>
<evidence type="ECO:0008006" key="4">
    <source>
        <dbReference type="Google" id="ProtNLM"/>
    </source>
</evidence>
<dbReference type="Gene3D" id="3.40.50.150">
    <property type="entry name" value="Vaccinia Virus protein VP39"/>
    <property type="match status" value="1"/>
</dbReference>
<gene>
    <name evidence="2" type="ORF">CVM52_08370</name>
</gene>
<keyword evidence="1" id="KW-0175">Coiled coil</keyword>